<dbReference type="EMBL" id="CP146612">
    <property type="protein sequence ID" value="WWX25858.1"/>
    <property type="molecule type" value="Genomic_DNA"/>
</dbReference>
<keyword evidence="2" id="KW-1185">Reference proteome</keyword>
<organism evidence="1 2">
    <name type="scientific">Candidatus Dehalogenimonas loeffleri</name>
    <dbReference type="NCBI Taxonomy" id="3127115"/>
    <lineage>
        <taxon>Bacteria</taxon>
        <taxon>Bacillati</taxon>
        <taxon>Chloroflexota</taxon>
        <taxon>Dehalococcoidia</taxon>
        <taxon>Dehalococcoidales</taxon>
        <taxon>Dehalococcoidaceae</taxon>
        <taxon>Dehalogenimonas</taxon>
    </lineage>
</organism>
<evidence type="ECO:0000313" key="2">
    <source>
        <dbReference type="Proteomes" id="UP001375370"/>
    </source>
</evidence>
<protein>
    <submittedName>
        <fullName evidence="1">YkgJ family cysteine cluster protein</fullName>
    </submittedName>
</protein>
<evidence type="ECO:0000313" key="1">
    <source>
        <dbReference type="EMBL" id="WWX25858.1"/>
    </source>
</evidence>
<dbReference type="Proteomes" id="UP001375370">
    <property type="component" value="Chromosome"/>
</dbReference>
<dbReference type="InterPro" id="IPR005358">
    <property type="entry name" value="Puta_zinc/iron-chelating_dom"/>
</dbReference>
<proteinExistence type="predicted"/>
<gene>
    <name evidence="1" type="ORF">V8247_02490</name>
</gene>
<accession>A0ABZ2J6F5</accession>
<dbReference type="Pfam" id="PF03692">
    <property type="entry name" value="CxxCxxCC"/>
    <property type="match status" value="1"/>
</dbReference>
<name>A0ABZ2J6F5_9CHLR</name>
<sequence length="257" mass="29533">MKDPKEFTPEKPDLLSAVRNIVARETDHSASPIPESVGRAEEPHDGLTRSQLEQHWDQEAAQFGVERIMGVPSLRFNWRTAGVAQKRLMTFLPFYLVSRFLKCQGCSQCCRPNFLYWDKGIVLSRDEALRLKHLCKLEKRNGKTIMKYPCPLLNGKRCSHYKLRPAGCRFFPFNKWQDEATGEEGLGILMHCPAAKEFYVTVNLFMLRLHRFMQDRAEAGGDGFNFEELDGLSADFSPNKISPEDLRYMVLKAEAVR</sequence>
<reference evidence="1 2" key="1">
    <citation type="submission" date="2024-03" db="EMBL/GenBank/DDBJ databases">
        <title>A Dehalogenimonas Isolated from Estuarine Sediments Dihaloeliminates Chlorinated Alkanes.</title>
        <authorList>
            <person name="Yang Y."/>
            <person name="Wang H."/>
        </authorList>
    </citation>
    <scope>NUCLEOTIDE SEQUENCE [LARGE SCALE GENOMIC DNA]</scope>
    <source>
        <strain evidence="1 2">W</strain>
    </source>
</reference>
<dbReference type="RefSeq" id="WP_338738436.1">
    <property type="nucleotide sequence ID" value="NZ_CP146612.1"/>
</dbReference>